<evidence type="ECO:0000313" key="2">
    <source>
        <dbReference type="Proteomes" id="UP000008237"/>
    </source>
</evidence>
<dbReference type="STRING" id="610380.E2BWZ9"/>
<feature type="non-terminal residue" evidence="1">
    <location>
        <position position="108"/>
    </location>
</feature>
<reference evidence="1 2" key="1">
    <citation type="journal article" date="2010" name="Science">
        <title>Genomic comparison of the ants Camponotus floridanus and Harpegnathos saltator.</title>
        <authorList>
            <person name="Bonasio R."/>
            <person name="Zhang G."/>
            <person name="Ye C."/>
            <person name="Mutti N.S."/>
            <person name="Fang X."/>
            <person name="Qin N."/>
            <person name="Donahue G."/>
            <person name="Yang P."/>
            <person name="Li Q."/>
            <person name="Li C."/>
            <person name="Zhang P."/>
            <person name="Huang Z."/>
            <person name="Berger S.L."/>
            <person name="Reinberg D."/>
            <person name="Wang J."/>
            <person name="Liebig J."/>
        </authorList>
    </citation>
    <scope>NUCLEOTIDE SEQUENCE [LARGE SCALE GENOMIC DNA]</scope>
    <source>
        <strain evidence="1 2">R22 G/1</strain>
    </source>
</reference>
<dbReference type="OMA" id="CLATYEI"/>
<gene>
    <name evidence="1" type="ORF">EAI_00042</name>
</gene>
<feature type="non-terminal residue" evidence="1">
    <location>
        <position position="1"/>
    </location>
</feature>
<keyword evidence="2" id="KW-1185">Reference proteome</keyword>
<evidence type="ECO:0000313" key="1">
    <source>
        <dbReference type="EMBL" id="EFN79781.1"/>
    </source>
</evidence>
<dbReference type="Proteomes" id="UP000008237">
    <property type="component" value="Unassembled WGS sequence"/>
</dbReference>
<dbReference type="EMBL" id="GL451195">
    <property type="protein sequence ID" value="EFN79781.1"/>
    <property type="molecule type" value="Genomic_DNA"/>
</dbReference>
<name>E2BWZ9_HARSA</name>
<organism evidence="2">
    <name type="scientific">Harpegnathos saltator</name>
    <name type="common">Jerdon's jumping ant</name>
    <dbReference type="NCBI Taxonomy" id="610380"/>
    <lineage>
        <taxon>Eukaryota</taxon>
        <taxon>Metazoa</taxon>
        <taxon>Ecdysozoa</taxon>
        <taxon>Arthropoda</taxon>
        <taxon>Hexapoda</taxon>
        <taxon>Insecta</taxon>
        <taxon>Pterygota</taxon>
        <taxon>Neoptera</taxon>
        <taxon>Endopterygota</taxon>
        <taxon>Hymenoptera</taxon>
        <taxon>Apocrita</taxon>
        <taxon>Aculeata</taxon>
        <taxon>Formicoidea</taxon>
        <taxon>Formicidae</taxon>
        <taxon>Ponerinae</taxon>
        <taxon>Ponerini</taxon>
        <taxon>Harpegnathos</taxon>
    </lineage>
</organism>
<protein>
    <recommendedName>
        <fullName evidence="3">Zinc finger MYM-type protein 1</fullName>
    </recommendedName>
</protein>
<dbReference type="InterPro" id="IPR012337">
    <property type="entry name" value="RNaseH-like_sf"/>
</dbReference>
<dbReference type="AlphaFoldDB" id="E2BWZ9"/>
<dbReference type="PANTHER" id="PTHR45749:SF23">
    <property type="entry name" value="ZINC FINGER MYM-TYPE PROTEIN 1-LIKE"/>
    <property type="match status" value="1"/>
</dbReference>
<accession>E2BWZ9</accession>
<sequence>ANMSSSYKGLQAKLKEYSPTAVYVPCAAHSLNLVGVHAVYCNTEVISYFDFLQKSYTFFSVSTYRWNILSSQNLIKVPKILSTTRWSARADAVSALREGYNKIEDALE</sequence>
<evidence type="ECO:0008006" key="3">
    <source>
        <dbReference type="Google" id="ProtNLM"/>
    </source>
</evidence>
<dbReference type="PANTHER" id="PTHR45749">
    <property type="match status" value="1"/>
</dbReference>
<proteinExistence type="predicted"/>
<dbReference type="SUPFAM" id="SSF53098">
    <property type="entry name" value="Ribonuclease H-like"/>
    <property type="match status" value="1"/>
</dbReference>
<dbReference type="InParanoid" id="E2BWZ9"/>